<evidence type="ECO:0000313" key="2">
    <source>
        <dbReference type="EMBL" id="MBC6464697.1"/>
    </source>
</evidence>
<protein>
    <submittedName>
        <fullName evidence="2">Uncharacterized protein</fullName>
    </submittedName>
</protein>
<dbReference type="RefSeq" id="WP_187241693.1">
    <property type="nucleotide sequence ID" value="NZ_BAAAOK010000008.1"/>
</dbReference>
<gene>
    <name evidence="2" type="ORF">HKK74_04185</name>
</gene>
<keyword evidence="3" id="KW-1185">Reference proteome</keyword>
<feature type="region of interest" description="Disordered" evidence="1">
    <location>
        <begin position="27"/>
        <end position="47"/>
    </location>
</feature>
<comment type="caution">
    <text evidence="2">The sequence shown here is derived from an EMBL/GenBank/DDBJ whole genome shotgun (WGS) entry which is preliminary data.</text>
</comment>
<reference evidence="2 3" key="1">
    <citation type="submission" date="2020-06" db="EMBL/GenBank/DDBJ databases">
        <title>Actinomadura xiongansis sp. nov., isolated from soil of Baiyangdian.</title>
        <authorList>
            <person name="Zhang X."/>
        </authorList>
    </citation>
    <scope>NUCLEOTIDE SEQUENCE [LARGE SCALE GENOMIC DNA]</scope>
    <source>
        <strain evidence="2 3">HBUM206468</strain>
    </source>
</reference>
<name>A0ABR7LJP3_9ACTN</name>
<dbReference type="EMBL" id="JABVEC010000002">
    <property type="protein sequence ID" value="MBC6464697.1"/>
    <property type="molecule type" value="Genomic_DNA"/>
</dbReference>
<dbReference type="Proteomes" id="UP000805614">
    <property type="component" value="Unassembled WGS sequence"/>
</dbReference>
<evidence type="ECO:0000256" key="1">
    <source>
        <dbReference type="SAM" id="MobiDB-lite"/>
    </source>
</evidence>
<evidence type="ECO:0000313" key="3">
    <source>
        <dbReference type="Proteomes" id="UP000805614"/>
    </source>
</evidence>
<organism evidence="2 3">
    <name type="scientific">Actinomadura alba</name>
    <dbReference type="NCBI Taxonomy" id="406431"/>
    <lineage>
        <taxon>Bacteria</taxon>
        <taxon>Bacillati</taxon>
        <taxon>Actinomycetota</taxon>
        <taxon>Actinomycetes</taxon>
        <taxon>Streptosporangiales</taxon>
        <taxon>Thermomonosporaceae</taxon>
        <taxon>Actinomadura</taxon>
    </lineage>
</organism>
<proteinExistence type="predicted"/>
<sequence>MRALVMLGGLLFLCVLVYLVVLALSGGSGRGRAGRAAPPVEADARWETHTEVGGGVTAVVVRRVTDGGQGVLELGRQVIRTIPDDDPEWDTKYHAAMAEARSRVAALEIESD</sequence>
<accession>A0ABR7LJP3</accession>